<dbReference type="RefSeq" id="XP_065726126.1">
    <property type="nucleotide sequence ID" value="XM_065870054.1"/>
</dbReference>
<dbReference type="InterPro" id="IPR036864">
    <property type="entry name" value="Zn2-C6_fun-type_DNA-bd_sf"/>
</dbReference>
<feature type="domain" description="Zn(2)-C6 fungal-type" evidence="4">
    <location>
        <begin position="13"/>
        <end position="56"/>
    </location>
</feature>
<feature type="compositionally biased region" description="Polar residues" evidence="3">
    <location>
        <begin position="67"/>
        <end position="82"/>
    </location>
</feature>
<feature type="region of interest" description="Disordered" evidence="3">
    <location>
        <begin position="65"/>
        <end position="98"/>
    </location>
</feature>
<dbReference type="InterPro" id="IPR050987">
    <property type="entry name" value="AtrR-like"/>
</dbReference>
<dbReference type="CDD" id="cd00067">
    <property type="entry name" value="GAL4"/>
    <property type="match status" value="1"/>
</dbReference>
<organism evidence="5 6">
    <name type="scientific">Kwoniella bestiolae CBS 10118</name>
    <dbReference type="NCBI Taxonomy" id="1296100"/>
    <lineage>
        <taxon>Eukaryota</taxon>
        <taxon>Fungi</taxon>
        <taxon>Dikarya</taxon>
        <taxon>Basidiomycota</taxon>
        <taxon>Agaricomycotina</taxon>
        <taxon>Tremellomycetes</taxon>
        <taxon>Tremellales</taxon>
        <taxon>Cryptococcaceae</taxon>
        <taxon>Kwoniella</taxon>
    </lineage>
</organism>
<evidence type="ECO:0000256" key="3">
    <source>
        <dbReference type="SAM" id="MobiDB-lite"/>
    </source>
</evidence>
<dbReference type="InterPro" id="IPR001138">
    <property type="entry name" value="Zn2Cys6_DnaBD"/>
</dbReference>
<dbReference type="PANTHER" id="PTHR46910:SF40">
    <property type="entry name" value="ZN(II)2CYS6 TRANSCRIPTION FACTOR (EUROFUNG)"/>
    <property type="match status" value="1"/>
</dbReference>
<name>A0AAJ8K9K1_9TREE</name>
<dbReference type="InterPro" id="IPR007219">
    <property type="entry name" value="XnlR_reg_dom"/>
</dbReference>
<evidence type="ECO:0000259" key="4">
    <source>
        <dbReference type="PROSITE" id="PS50048"/>
    </source>
</evidence>
<feature type="compositionally biased region" description="Polar residues" evidence="3">
    <location>
        <begin position="215"/>
        <end position="240"/>
    </location>
</feature>
<evidence type="ECO:0000313" key="5">
    <source>
        <dbReference type="EMBL" id="WVW83257.1"/>
    </source>
</evidence>
<keyword evidence="6" id="KW-1185">Reference proteome</keyword>
<dbReference type="PANTHER" id="PTHR46910">
    <property type="entry name" value="TRANSCRIPTION FACTOR PDR1"/>
    <property type="match status" value="1"/>
</dbReference>
<dbReference type="GO" id="GO:0003677">
    <property type="term" value="F:DNA binding"/>
    <property type="evidence" value="ECO:0007669"/>
    <property type="project" value="InterPro"/>
</dbReference>
<keyword evidence="1" id="KW-0479">Metal-binding</keyword>
<protein>
    <recommendedName>
        <fullName evidence="4">Zn(2)-C6 fungal-type domain-containing protein</fullName>
    </recommendedName>
</protein>
<evidence type="ECO:0000313" key="6">
    <source>
        <dbReference type="Proteomes" id="UP000092730"/>
    </source>
</evidence>
<gene>
    <name evidence="5" type="ORF">I302_105276</name>
</gene>
<keyword evidence="2" id="KW-0539">Nucleus</keyword>
<dbReference type="GO" id="GO:0008270">
    <property type="term" value="F:zinc ion binding"/>
    <property type="evidence" value="ECO:0007669"/>
    <property type="project" value="InterPro"/>
</dbReference>
<dbReference type="AlphaFoldDB" id="A0AAJ8K9K1"/>
<dbReference type="Pfam" id="PF04082">
    <property type="entry name" value="Fungal_trans"/>
    <property type="match status" value="1"/>
</dbReference>
<dbReference type="SUPFAM" id="SSF57701">
    <property type="entry name" value="Zn2/Cys6 DNA-binding domain"/>
    <property type="match status" value="1"/>
</dbReference>
<dbReference type="Proteomes" id="UP000092730">
    <property type="component" value="Chromosome 3"/>
</dbReference>
<reference evidence="5" key="2">
    <citation type="submission" date="2024-02" db="EMBL/GenBank/DDBJ databases">
        <title>Comparative genomics of Cryptococcus and Kwoniella reveals pathogenesis evolution and contrasting modes of karyotype evolution via chromosome fusion or intercentromeric recombination.</title>
        <authorList>
            <person name="Coelho M.A."/>
            <person name="David-Palma M."/>
            <person name="Shea T."/>
            <person name="Bowers K."/>
            <person name="McGinley-Smith S."/>
            <person name="Mohammad A.W."/>
            <person name="Gnirke A."/>
            <person name="Yurkov A.M."/>
            <person name="Nowrousian M."/>
            <person name="Sun S."/>
            <person name="Cuomo C.A."/>
            <person name="Heitman J."/>
        </authorList>
    </citation>
    <scope>NUCLEOTIDE SEQUENCE</scope>
    <source>
        <strain evidence="5">CBS 10118</strain>
    </source>
</reference>
<evidence type="ECO:0000256" key="2">
    <source>
        <dbReference type="ARBA" id="ARBA00023242"/>
    </source>
</evidence>
<dbReference type="GO" id="GO:0006351">
    <property type="term" value="P:DNA-templated transcription"/>
    <property type="evidence" value="ECO:0007669"/>
    <property type="project" value="InterPro"/>
</dbReference>
<dbReference type="GeneID" id="30212963"/>
<accession>A0AAJ8K9K1</accession>
<dbReference type="EMBL" id="CP144543">
    <property type="protein sequence ID" value="WVW83257.1"/>
    <property type="molecule type" value="Genomic_DNA"/>
</dbReference>
<proteinExistence type="predicted"/>
<reference evidence="5" key="1">
    <citation type="submission" date="2013-07" db="EMBL/GenBank/DDBJ databases">
        <authorList>
            <consortium name="The Broad Institute Genome Sequencing Platform"/>
            <person name="Cuomo C."/>
            <person name="Litvintseva A."/>
            <person name="Chen Y."/>
            <person name="Heitman J."/>
            <person name="Sun S."/>
            <person name="Springer D."/>
            <person name="Dromer F."/>
            <person name="Young S.K."/>
            <person name="Zeng Q."/>
            <person name="Gargeya S."/>
            <person name="Fitzgerald M."/>
            <person name="Abouelleil A."/>
            <person name="Alvarado L."/>
            <person name="Berlin A.M."/>
            <person name="Chapman S.B."/>
            <person name="Dewar J."/>
            <person name="Goldberg J."/>
            <person name="Griggs A."/>
            <person name="Gujja S."/>
            <person name="Hansen M."/>
            <person name="Howarth C."/>
            <person name="Imamovic A."/>
            <person name="Larimer J."/>
            <person name="McCowan C."/>
            <person name="Murphy C."/>
            <person name="Pearson M."/>
            <person name="Priest M."/>
            <person name="Roberts A."/>
            <person name="Saif S."/>
            <person name="Shea T."/>
            <person name="Sykes S."/>
            <person name="Wortman J."/>
            <person name="Nusbaum C."/>
            <person name="Birren B."/>
        </authorList>
    </citation>
    <scope>NUCLEOTIDE SEQUENCE</scope>
    <source>
        <strain evidence="5">CBS 10118</strain>
    </source>
</reference>
<evidence type="ECO:0000256" key="1">
    <source>
        <dbReference type="ARBA" id="ARBA00022723"/>
    </source>
</evidence>
<feature type="region of interest" description="Disordered" evidence="3">
    <location>
        <begin position="215"/>
        <end position="252"/>
    </location>
</feature>
<sequence length="664" mass="73790">MTEDGESRAIKQVCDWCRTQKVKCNPLEGSDVDAALHANLAHTCQRCFRRGESCTFTYTHKKPGRPSNVTARTARLSRSVSPDLQRRGLGQQQGPARINGASTGIDMNDLVLPELHAPLVPTEDFGQPGPSRLTDPNQNNTVIQDSNTRFVEQLLQGSAASPSGNFRADNIVSALRQSTPYFHFPPGHLANATLPLNVEEWASFSFRLPNDVEPNNSNPTDLSTGSVVFNSPSATTSTAQPPIRDDQSSITGNSPSEAAILASLKLTAEPGSFMPIEVVAPWSDICFFISLHMRHQHALVPIVHRPSFAQDLLYRRDQKDENFRGFLASIVAYVICQSPMSLVGTHHTRERLKRILFRAHRFSRACQLRNSHQPTLPLLASVILDLISTQATDDTTSTDLLAAEARRLVYTLRIHRAEPREGMTLIEKEICRRMYWEVIAIEKTLALNGAPLMLLEMEGEPPLPMAVDDEYISEEHNFPQPANKRSYLSGFIVIAKMFRILGRCLQRHRMFSQDPGIFDNPDTSLAWIEEALSELRELTEGVPIPTGNSEALSADAQADQQSWWGIQCANIHITALCVRFACIDFRSALMPSHDSPSQRQMMAKRAYDILSSIPIDCLASNGQSLRGKILTVVLSLLTLASDPNDMGAHVWDWWNLAVPENCQA</sequence>
<dbReference type="CDD" id="cd12148">
    <property type="entry name" value="fungal_TF_MHR"/>
    <property type="match status" value="1"/>
</dbReference>
<dbReference type="Gene3D" id="4.10.240.10">
    <property type="entry name" value="Zn(2)-C6 fungal-type DNA-binding domain"/>
    <property type="match status" value="1"/>
</dbReference>
<dbReference type="PROSITE" id="PS50048">
    <property type="entry name" value="ZN2_CY6_FUNGAL_2"/>
    <property type="match status" value="1"/>
</dbReference>
<dbReference type="KEGG" id="kbi:30212963"/>
<dbReference type="GO" id="GO:0000981">
    <property type="term" value="F:DNA-binding transcription factor activity, RNA polymerase II-specific"/>
    <property type="evidence" value="ECO:0007669"/>
    <property type="project" value="InterPro"/>
</dbReference>